<name>A0A263BRQ2_9BACI</name>
<reference evidence="3" key="1">
    <citation type="submission" date="2017-08" db="EMBL/GenBank/DDBJ databases">
        <authorList>
            <person name="Huang Z."/>
        </authorList>
    </citation>
    <scope>NUCLEOTIDE SEQUENCE [LARGE SCALE GENOMIC DNA]</scope>
    <source>
        <strain evidence="3">SA5d-4</strain>
    </source>
</reference>
<dbReference type="SUPFAM" id="SSF109604">
    <property type="entry name" value="HD-domain/PDEase-like"/>
    <property type="match status" value="1"/>
</dbReference>
<evidence type="ECO:0000313" key="3">
    <source>
        <dbReference type="Proteomes" id="UP000217083"/>
    </source>
</evidence>
<gene>
    <name evidence="2" type="ORF">CIB95_11405</name>
</gene>
<keyword evidence="3" id="KW-1185">Reference proteome</keyword>
<dbReference type="PANTHER" id="PTHR46246">
    <property type="entry name" value="GUANOSINE-3',5'-BIS(DIPHOSPHATE) 3'-PYROPHOSPHOHYDROLASE MESH1"/>
    <property type="match status" value="1"/>
</dbReference>
<comment type="caution">
    <text evidence="2">The sequence shown here is derived from an EMBL/GenBank/DDBJ whole genome shotgun (WGS) entry which is preliminary data.</text>
</comment>
<sequence length="205" mass="23542">MSFTKNKELRIVDIIKKAKEFATKAHEGQVRKVRSNPFIEHPEGVAKILQDAGMAAEVVAAGWLHDVVEDTPYTIEDIDNEFGEKVATIVASNTEKKLEDDGNKRAWDDRKKDTINAIPEKTMEELALLIADKLDNLQSLFHDALVIEKQGEKIEDFFSKKMEDQVWYYTTIKEEVFANLDPKNEIPDFFIEYAALVEKFNKQYA</sequence>
<dbReference type="AlphaFoldDB" id="A0A263BRQ2"/>
<evidence type="ECO:0000259" key="1">
    <source>
        <dbReference type="SMART" id="SM00471"/>
    </source>
</evidence>
<dbReference type="EMBL" id="NPIA01000006">
    <property type="protein sequence ID" value="OZM56375.1"/>
    <property type="molecule type" value="Genomic_DNA"/>
</dbReference>
<dbReference type="Pfam" id="PF13328">
    <property type="entry name" value="HD_4"/>
    <property type="match status" value="1"/>
</dbReference>
<organism evidence="2 3">
    <name type="scientific">Lottiidibacillus patelloidae</name>
    <dbReference type="NCBI Taxonomy" id="2670334"/>
    <lineage>
        <taxon>Bacteria</taxon>
        <taxon>Bacillati</taxon>
        <taxon>Bacillota</taxon>
        <taxon>Bacilli</taxon>
        <taxon>Bacillales</taxon>
        <taxon>Bacillaceae</taxon>
        <taxon>Lottiidibacillus</taxon>
    </lineage>
</organism>
<dbReference type="InterPro" id="IPR003607">
    <property type="entry name" value="HD/PDEase_dom"/>
</dbReference>
<evidence type="ECO:0000313" key="2">
    <source>
        <dbReference type="EMBL" id="OZM56375.1"/>
    </source>
</evidence>
<feature type="domain" description="HD/PDEase" evidence="1">
    <location>
        <begin position="34"/>
        <end position="146"/>
    </location>
</feature>
<protein>
    <recommendedName>
        <fullName evidence="1">HD/PDEase domain-containing protein</fullName>
    </recommendedName>
</protein>
<reference evidence="2 3" key="2">
    <citation type="submission" date="2017-09" db="EMBL/GenBank/DDBJ databases">
        <title>Bacillus patelloidae sp. nov., isolated from the intestinal tract of a marine limpet.</title>
        <authorList>
            <person name="Liu R."/>
            <person name="Dong C."/>
            <person name="Shao Z."/>
        </authorList>
    </citation>
    <scope>NUCLEOTIDE SEQUENCE [LARGE SCALE GENOMIC DNA]</scope>
    <source>
        <strain evidence="2 3">SA5d-4</strain>
    </source>
</reference>
<dbReference type="CDD" id="cd00077">
    <property type="entry name" value="HDc"/>
    <property type="match status" value="1"/>
</dbReference>
<dbReference type="PANTHER" id="PTHR46246:SF1">
    <property type="entry name" value="GUANOSINE-3',5'-BIS(DIPHOSPHATE) 3'-PYROPHOSPHOHYDROLASE MESH1"/>
    <property type="match status" value="1"/>
</dbReference>
<dbReference type="SMART" id="SM00471">
    <property type="entry name" value="HDc"/>
    <property type="match status" value="1"/>
</dbReference>
<proteinExistence type="predicted"/>
<dbReference type="Proteomes" id="UP000217083">
    <property type="component" value="Unassembled WGS sequence"/>
</dbReference>
<accession>A0A263BRQ2</accession>
<dbReference type="Gene3D" id="1.10.3210.10">
    <property type="entry name" value="Hypothetical protein af1432"/>
    <property type="match status" value="1"/>
</dbReference>
<dbReference type="InterPro" id="IPR052194">
    <property type="entry name" value="MESH1"/>
</dbReference>
<dbReference type="GO" id="GO:0008893">
    <property type="term" value="F:guanosine-3',5'-bis(diphosphate) 3'-diphosphatase activity"/>
    <property type="evidence" value="ECO:0007669"/>
    <property type="project" value="TreeGrafter"/>
</dbReference>